<dbReference type="OrthoDB" id="2739946at2759"/>
<organism evidence="1 2">
    <name type="scientific">Grifola frondosa</name>
    <name type="common">Maitake</name>
    <name type="synonym">Polyporus frondosus</name>
    <dbReference type="NCBI Taxonomy" id="5627"/>
    <lineage>
        <taxon>Eukaryota</taxon>
        <taxon>Fungi</taxon>
        <taxon>Dikarya</taxon>
        <taxon>Basidiomycota</taxon>
        <taxon>Agaricomycotina</taxon>
        <taxon>Agaricomycetes</taxon>
        <taxon>Polyporales</taxon>
        <taxon>Grifolaceae</taxon>
        <taxon>Grifola</taxon>
    </lineage>
</organism>
<proteinExistence type="predicted"/>
<evidence type="ECO:0000313" key="2">
    <source>
        <dbReference type="Proteomes" id="UP000092993"/>
    </source>
</evidence>
<dbReference type="AlphaFoldDB" id="A0A1C7MK50"/>
<comment type="caution">
    <text evidence="1">The sequence shown here is derived from an EMBL/GenBank/DDBJ whole genome shotgun (WGS) entry which is preliminary data.</text>
</comment>
<dbReference type="EMBL" id="LUGG01000003">
    <property type="protein sequence ID" value="OBZ77027.1"/>
    <property type="molecule type" value="Genomic_DNA"/>
</dbReference>
<dbReference type="STRING" id="5627.A0A1C7MK50"/>
<sequence>MTPPIVLVHPVPKADLRKKHGQRLNKIVDSETLLENLPPWVNVSNPKPWKPRRRVKTDPPRLGRRYGQVIAWRRDAYVCQRAVDGDYEESYESDLQNEWEQELALEDMPKERDWKMTRHEVLLLDIARPAKMKGTAREFEMVDTVQRVIALEDEKQPFDDEEWETVEKVDDANRLSYAYVLANDPD</sequence>
<keyword evidence="2" id="KW-1185">Reference proteome</keyword>
<name>A0A1C7MK50_GRIFR</name>
<gene>
    <name evidence="1" type="ORF">A0H81_03119</name>
</gene>
<evidence type="ECO:0000313" key="1">
    <source>
        <dbReference type="EMBL" id="OBZ77027.1"/>
    </source>
</evidence>
<protein>
    <submittedName>
        <fullName evidence="1">Uncharacterized protein</fullName>
    </submittedName>
</protein>
<accession>A0A1C7MK50</accession>
<dbReference type="Proteomes" id="UP000092993">
    <property type="component" value="Unassembled WGS sequence"/>
</dbReference>
<reference evidence="1 2" key="1">
    <citation type="submission" date="2016-03" db="EMBL/GenBank/DDBJ databases">
        <title>Whole genome sequencing of Grifola frondosa 9006-11.</title>
        <authorList>
            <person name="Min B."/>
            <person name="Park H."/>
            <person name="Kim J.-G."/>
            <person name="Cho H."/>
            <person name="Oh Y.-L."/>
            <person name="Kong W.-S."/>
            <person name="Choi I.-G."/>
        </authorList>
    </citation>
    <scope>NUCLEOTIDE SEQUENCE [LARGE SCALE GENOMIC DNA]</scope>
    <source>
        <strain evidence="1 2">9006-11</strain>
    </source>
</reference>